<feature type="compositionally biased region" description="Low complexity" evidence="1">
    <location>
        <begin position="227"/>
        <end position="236"/>
    </location>
</feature>
<dbReference type="RefSeq" id="XP_026189696.1">
    <property type="nucleotide sequence ID" value="XM_026333911.1"/>
</dbReference>
<keyword evidence="2" id="KW-0732">Signal</keyword>
<reference evidence="4" key="1">
    <citation type="submission" date="2025-08" db="UniProtKB">
        <authorList>
            <consortium name="RefSeq"/>
        </authorList>
    </citation>
    <scope>IDENTIFICATION</scope>
</reference>
<feature type="signal peptide" evidence="2">
    <location>
        <begin position="1"/>
        <end position="26"/>
    </location>
</feature>
<proteinExistence type="predicted"/>
<keyword evidence="3" id="KW-1185">Reference proteome</keyword>
<organism evidence="3 4">
    <name type="scientific">Cyclospora cayetanensis</name>
    <dbReference type="NCBI Taxonomy" id="88456"/>
    <lineage>
        <taxon>Eukaryota</taxon>
        <taxon>Sar</taxon>
        <taxon>Alveolata</taxon>
        <taxon>Apicomplexa</taxon>
        <taxon>Conoidasida</taxon>
        <taxon>Coccidia</taxon>
        <taxon>Eucoccidiorida</taxon>
        <taxon>Eimeriorina</taxon>
        <taxon>Eimeriidae</taxon>
        <taxon>Cyclospora</taxon>
    </lineage>
</organism>
<evidence type="ECO:0000313" key="3">
    <source>
        <dbReference type="Proteomes" id="UP000515125"/>
    </source>
</evidence>
<gene>
    <name evidence="4" type="primary">LOC113146469</name>
</gene>
<feature type="compositionally biased region" description="Basic and acidic residues" evidence="1">
    <location>
        <begin position="261"/>
        <end position="287"/>
    </location>
</feature>
<accession>A0A6P6RPF3</accession>
<dbReference type="OrthoDB" id="348487at2759"/>
<dbReference type="AlphaFoldDB" id="A0A6P6RPF3"/>
<feature type="compositionally biased region" description="Acidic residues" evidence="1">
    <location>
        <begin position="194"/>
        <end position="207"/>
    </location>
</feature>
<dbReference type="GeneID" id="113146469"/>
<dbReference type="PROSITE" id="PS51257">
    <property type="entry name" value="PROKAR_LIPOPROTEIN"/>
    <property type="match status" value="1"/>
</dbReference>
<dbReference type="Proteomes" id="UP000515125">
    <property type="component" value="Unplaced"/>
</dbReference>
<sequence>MGLLTLRTLSLAMCVLYSCSVDLSLSIPWGNSDSNENSLAAILQNAGRSLTSKEEPEAPAAPTADIFSLGAWLSTPFAVSSQLPNANIAPELGGSSDMRRLRHGISMDWLSADGHPQWFPPVVIPSVASGSTVQQQRQQPQQEPQQNLLNELAALGKALQSLKSPWEYAASAPLAVAAAELHAAANEQLQQLDADEEDATSESAEFDDTPRKAVRPSTPTIVWNPYTAGDSAAAGGRSRRDSRDTTSTTTEVASGPEEREEQSRQQDGEGRENSSFQHHEMQFSHEKRLQQSQVLLLQHQQQQLQQEAEAAAMARLKNLLRSNTYADLRAALGSSGPPVSLREALAFKELGEKLKRRGWGAKEILMAAQRANSSTQAFYLVAKEVGLTQNSIDALAHRMPLLMG</sequence>
<feature type="chain" id="PRO_5027566940" evidence="2">
    <location>
        <begin position="27"/>
        <end position="404"/>
    </location>
</feature>
<evidence type="ECO:0000256" key="1">
    <source>
        <dbReference type="SAM" id="MobiDB-lite"/>
    </source>
</evidence>
<name>A0A6P6RPF3_9EIME</name>
<evidence type="ECO:0000256" key="2">
    <source>
        <dbReference type="SAM" id="SignalP"/>
    </source>
</evidence>
<feature type="region of interest" description="Disordered" evidence="1">
    <location>
        <begin position="194"/>
        <end position="287"/>
    </location>
</feature>
<evidence type="ECO:0000313" key="4">
    <source>
        <dbReference type="RefSeq" id="XP_026189696.1"/>
    </source>
</evidence>
<protein>
    <submittedName>
        <fullName evidence="4">Uncharacterized protein LOC113146469</fullName>
    </submittedName>
</protein>